<evidence type="ECO:0000256" key="2">
    <source>
        <dbReference type="ARBA" id="ARBA00023180"/>
    </source>
</evidence>
<name>A0A8S9PGX3_BRACR</name>
<feature type="domain" description="Phytocyanin" evidence="3">
    <location>
        <begin position="39"/>
        <end position="140"/>
    </location>
</feature>
<dbReference type="AlphaFoldDB" id="A0A8S9PGX3"/>
<dbReference type="GO" id="GO:0009055">
    <property type="term" value="F:electron transfer activity"/>
    <property type="evidence" value="ECO:0007669"/>
    <property type="project" value="InterPro"/>
</dbReference>
<evidence type="ECO:0000259" key="3">
    <source>
        <dbReference type="PROSITE" id="PS51485"/>
    </source>
</evidence>
<dbReference type="Gene3D" id="2.60.40.420">
    <property type="entry name" value="Cupredoxins - blue copper proteins"/>
    <property type="match status" value="2"/>
</dbReference>
<dbReference type="PANTHER" id="PTHR33021">
    <property type="entry name" value="BLUE COPPER PROTEIN"/>
    <property type="match status" value="1"/>
</dbReference>
<proteinExistence type="predicted"/>
<dbReference type="Pfam" id="PF02298">
    <property type="entry name" value="Cu_bind_like"/>
    <property type="match status" value="2"/>
</dbReference>
<keyword evidence="1" id="KW-1015">Disulfide bond</keyword>
<evidence type="ECO:0000313" key="4">
    <source>
        <dbReference type="EMBL" id="KAF3515426.1"/>
    </source>
</evidence>
<evidence type="ECO:0000256" key="1">
    <source>
        <dbReference type="ARBA" id="ARBA00023157"/>
    </source>
</evidence>
<dbReference type="PANTHER" id="PTHR33021:SF312">
    <property type="entry name" value="PHYTOCYANIN DOMAIN-CONTAINING PROTEIN"/>
    <property type="match status" value="1"/>
</dbReference>
<protein>
    <recommendedName>
        <fullName evidence="3">Phytocyanin domain-containing protein</fullName>
    </recommendedName>
</protein>
<feature type="domain" description="Phytocyanin" evidence="3">
    <location>
        <begin position="157"/>
        <end position="260"/>
    </location>
</feature>
<sequence length="290" mass="32961">MGKWFLFFTGNSNVVNNSFQRLSNPTNERLLAFPLSLANSISVGDSEGWTAKGGTYYAWASRKEFQVGDSLIFEYDGNVNDVTRVSSALEYQFCNSASPQAVYETGHDVVTLAEPGYHFFVSSNHSQCVAGQKLFVFVVQYHQIPPPPPRKILPFAKDFKVGDSQEWRVPDERDFYSKWSEEKQFHVGDNLLFYYNYEVDDVLEVSGDLEFKSCDTSSPVAVHNSGQDLVRLTKPGIHYFITSKTPHCEDGLKLRVVVRPLTRGGPKKMQLSPLDHLIKWLQSFRPQPHH</sequence>
<gene>
    <name evidence="4" type="ORF">F2Q69_00002435</name>
</gene>
<comment type="caution">
    <text evidence="4">The sequence shown here is derived from an EMBL/GenBank/DDBJ whole genome shotgun (WGS) entry which is preliminary data.</text>
</comment>
<dbReference type="PROSITE" id="PS51485">
    <property type="entry name" value="PHYTOCYANIN"/>
    <property type="match status" value="2"/>
</dbReference>
<keyword evidence="2" id="KW-0325">Glycoprotein</keyword>
<accession>A0A8S9PGX3</accession>
<dbReference type="InterPro" id="IPR003245">
    <property type="entry name" value="Phytocyanin_dom"/>
</dbReference>
<organism evidence="4 5">
    <name type="scientific">Brassica cretica</name>
    <name type="common">Mustard</name>
    <dbReference type="NCBI Taxonomy" id="69181"/>
    <lineage>
        <taxon>Eukaryota</taxon>
        <taxon>Viridiplantae</taxon>
        <taxon>Streptophyta</taxon>
        <taxon>Embryophyta</taxon>
        <taxon>Tracheophyta</taxon>
        <taxon>Spermatophyta</taxon>
        <taxon>Magnoliopsida</taxon>
        <taxon>eudicotyledons</taxon>
        <taxon>Gunneridae</taxon>
        <taxon>Pentapetalae</taxon>
        <taxon>rosids</taxon>
        <taxon>malvids</taxon>
        <taxon>Brassicales</taxon>
        <taxon>Brassicaceae</taxon>
        <taxon>Brassiceae</taxon>
        <taxon>Brassica</taxon>
    </lineage>
</organism>
<dbReference type="InterPro" id="IPR039391">
    <property type="entry name" value="Phytocyanin-like"/>
</dbReference>
<evidence type="ECO:0000313" key="5">
    <source>
        <dbReference type="Proteomes" id="UP000712600"/>
    </source>
</evidence>
<reference evidence="4" key="1">
    <citation type="submission" date="2019-12" db="EMBL/GenBank/DDBJ databases">
        <title>Genome sequencing and annotation of Brassica cretica.</title>
        <authorList>
            <person name="Studholme D.J."/>
            <person name="Sarris P."/>
        </authorList>
    </citation>
    <scope>NUCLEOTIDE SEQUENCE</scope>
    <source>
        <strain evidence="4">PFS-109/04</strain>
        <tissue evidence="4">Leaf</tissue>
    </source>
</reference>
<dbReference type="FunFam" id="2.60.40.420:FF:000034">
    <property type="entry name" value="Cupredoxin superfamily protein"/>
    <property type="match status" value="2"/>
</dbReference>
<dbReference type="GO" id="GO:0005886">
    <property type="term" value="C:plasma membrane"/>
    <property type="evidence" value="ECO:0007669"/>
    <property type="project" value="TreeGrafter"/>
</dbReference>
<dbReference type="EMBL" id="QGKX02001521">
    <property type="protein sequence ID" value="KAF3515426.1"/>
    <property type="molecule type" value="Genomic_DNA"/>
</dbReference>
<dbReference type="Proteomes" id="UP000712600">
    <property type="component" value="Unassembled WGS sequence"/>
</dbReference>
<dbReference type="SUPFAM" id="SSF49503">
    <property type="entry name" value="Cupredoxins"/>
    <property type="match status" value="2"/>
</dbReference>
<dbReference type="InterPro" id="IPR008972">
    <property type="entry name" value="Cupredoxin"/>
</dbReference>